<protein>
    <submittedName>
        <fullName evidence="1">Uncharacterized protein</fullName>
    </submittedName>
</protein>
<organism evidence="1 2">
    <name type="scientific">Cymbomonas tetramitiformis</name>
    <dbReference type="NCBI Taxonomy" id="36881"/>
    <lineage>
        <taxon>Eukaryota</taxon>
        <taxon>Viridiplantae</taxon>
        <taxon>Chlorophyta</taxon>
        <taxon>Pyramimonadophyceae</taxon>
        <taxon>Pyramimonadales</taxon>
        <taxon>Pyramimonadaceae</taxon>
        <taxon>Cymbomonas</taxon>
    </lineage>
</organism>
<proteinExistence type="predicted"/>
<evidence type="ECO:0000313" key="2">
    <source>
        <dbReference type="Proteomes" id="UP001190700"/>
    </source>
</evidence>
<gene>
    <name evidence="1" type="ORF">CYMTET_25357</name>
</gene>
<comment type="caution">
    <text evidence="1">The sequence shown here is derived from an EMBL/GenBank/DDBJ whole genome shotgun (WGS) entry which is preliminary data.</text>
</comment>
<accession>A0AAE0KZ11</accession>
<keyword evidence="2" id="KW-1185">Reference proteome</keyword>
<reference evidence="1 2" key="1">
    <citation type="journal article" date="2015" name="Genome Biol. Evol.">
        <title>Comparative Genomics of a Bacterivorous Green Alga Reveals Evolutionary Causalities and Consequences of Phago-Mixotrophic Mode of Nutrition.</title>
        <authorList>
            <person name="Burns J.A."/>
            <person name="Paasch A."/>
            <person name="Narechania A."/>
            <person name="Kim E."/>
        </authorList>
    </citation>
    <scope>NUCLEOTIDE SEQUENCE [LARGE SCALE GENOMIC DNA]</scope>
    <source>
        <strain evidence="1 2">PLY_AMNH</strain>
    </source>
</reference>
<name>A0AAE0KZ11_9CHLO</name>
<evidence type="ECO:0000313" key="1">
    <source>
        <dbReference type="EMBL" id="KAK3265996.1"/>
    </source>
</evidence>
<dbReference type="AlphaFoldDB" id="A0AAE0KZ11"/>
<dbReference type="EMBL" id="LGRX02013513">
    <property type="protein sequence ID" value="KAK3265996.1"/>
    <property type="molecule type" value="Genomic_DNA"/>
</dbReference>
<sequence length="79" mass="8449">MSFPLTIESVLGVTAPVFLSSTGETPITLEDPPTIRTARQGHTLSSTEGKASFAQKLAILGRPWSRSSASLVQSTWKAF</sequence>
<dbReference type="Proteomes" id="UP001190700">
    <property type="component" value="Unassembled WGS sequence"/>
</dbReference>